<protein>
    <submittedName>
        <fullName evidence="3">Uncharacterized protein</fullName>
    </submittedName>
</protein>
<accession>A0A5S6QJP3</accession>
<dbReference type="WBParaSite" id="TMUE_2000007097.1">
    <property type="protein sequence ID" value="TMUE_2000007097.1"/>
    <property type="gene ID" value="WBGene00299789"/>
</dbReference>
<name>A0A5S6QJP3_TRIMR</name>
<evidence type="ECO:0000256" key="1">
    <source>
        <dbReference type="SAM" id="MobiDB-lite"/>
    </source>
</evidence>
<feature type="compositionally biased region" description="Low complexity" evidence="1">
    <location>
        <begin position="25"/>
        <end position="37"/>
    </location>
</feature>
<sequence length="74" mass="7738">MMKNSTASSTESRASSVQGTDGSRRSTAASTESRASTVQGTDGSRRSTAASAETRASSDQLERLPSARRDERVG</sequence>
<feature type="region of interest" description="Disordered" evidence="1">
    <location>
        <begin position="1"/>
        <end position="74"/>
    </location>
</feature>
<evidence type="ECO:0000313" key="2">
    <source>
        <dbReference type="Proteomes" id="UP000046395"/>
    </source>
</evidence>
<organism evidence="2 3">
    <name type="scientific">Trichuris muris</name>
    <name type="common">Mouse whipworm</name>
    <dbReference type="NCBI Taxonomy" id="70415"/>
    <lineage>
        <taxon>Eukaryota</taxon>
        <taxon>Metazoa</taxon>
        <taxon>Ecdysozoa</taxon>
        <taxon>Nematoda</taxon>
        <taxon>Enoplea</taxon>
        <taxon>Dorylaimia</taxon>
        <taxon>Trichinellida</taxon>
        <taxon>Trichuridae</taxon>
        <taxon>Trichuris</taxon>
    </lineage>
</organism>
<proteinExistence type="predicted"/>
<evidence type="ECO:0000313" key="3">
    <source>
        <dbReference type="WBParaSite" id="TMUE_2000007097.1"/>
    </source>
</evidence>
<dbReference type="Proteomes" id="UP000046395">
    <property type="component" value="Unassembled WGS sequence"/>
</dbReference>
<dbReference type="AlphaFoldDB" id="A0A5S6QJP3"/>
<reference evidence="3" key="1">
    <citation type="submission" date="2019-12" db="UniProtKB">
        <authorList>
            <consortium name="WormBaseParasite"/>
        </authorList>
    </citation>
    <scope>IDENTIFICATION</scope>
</reference>
<feature type="compositionally biased region" description="Basic and acidic residues" evidence="1">
    <location>
        <begin position="60"/>
        <end position="74"/>
    </location>
</feature>
<feature type="compositionally biased region" description="Low complexity" evidence="1">
    <location>
        <begin position="46"/>
        <end position="58"/>
    </location>
</feature>
<feature type="compositionally biased region" description="Low complexity" evidence="1">
    <location>
        <begin position="1"/>
        <end position="16"/>
    </location>
</feature>
<keyword evidence="2" id="KW-1185">Reference proteome</keyword>